<comment type="caution">
    <text evidence="2">The sequence shown here is derived from an EMBL/GenBank/DDBJ whole genome shotgun (WGS) entry which is preliminary data.</text>
</comment>
<feature type="compositionally biased region" description="Basic and acidic residues" evidence="1">
    <location>
        <begin position="199"/>
        <end position="219"/>
    </location>
</feature>
<name>A0AAN6IYJ8_EXODE</name>
<proteinExistence type="predicted"/>
<evidence type="ECO:0000256" key="1">
    <source>
        <dbReference type="SAM" id="MobiDB-lite"/>
    </source>
</evidence>
<accession>A0AAN6IYJ8</accession>
<dbReference type="PANTHER" id="PTHR33099:SF7">
    <property type="entry name" value="MYND-TYPE DOMAIN-CONTAINING PROTEIN"/>
    <property type="match status" value="1"/>
</dbReference>
<dbReference type="PANTHER" id="PTHR33099">
    <property type="entry name" value="FE2OG DIOXYGENASE DOMAIN-CONTAINING PROTEIN"/>
    <property type="match status" value="1"/>
</dbReference>
<dbReference type="Proteomes" id="UP001161757">
    <property type="component" value="Unassembled WGS sequence"/>
</dbReference>
<sequence>MFGTLEICLPSEHVGGGVRLIQGHAERVLETDKSSSYGVSYLACDVSHEVLPIQAGYRVVLTYDLINDTTELELSAAVQDAEQSGIKQMLNEWHSMPDRPALMCYILQHADTSPDLRLGSLKGDDYYRCSQLHRACRSNGRFCVFLSRLRQDVTRSNDEDGGDLEERACLRDIVTLRGDKLQNILAIQTDCLAQGYEDSQPHEQWDGAHSDDQHAEAGGARHDTVAIIVPRDSATESLLGHGYTASDYSELLRRLCDNLAATKNDYEQDLFCEMIVQTCRRHIKRRYNNNQEKDAFMGPTAIASLHIRDSELAGAALDSVKHSFDAFTFQTLGWLPFENTKDYCMEAFCRIPKLRLVNRGLRAFWSGLSSDTLRPQSSIESVHRWAVEILCKVLRSIAMVSPEDAGAVVQLLDLYRDEAVWKMMGDFVRRFLDEEAFTTALLVEVLCRAQTVQETDLMEHLLPVILHPAVSSFQLQQFSSRQKRDPHSSKVYPFSSWSRCRLSAQDRGKQDAAVVMSLYRRLAKDDLNMAGQLLKTIANDIATIYDDDLDPFIIPLLREMIDITMLQPAEASRFYSEAISTYIERKITRKPPKPQDWSLPNDFVECSRPGCKSRFEVREFLNDPDKEEQAFYVPEYRYKEVQEHFPEYYLISKLGSRREHRVRVTKSLGSWEKQYDQWQIIADHAQNSLRSLPETQLRQCLGDARYMDLIELRNVRVQSKEEPIPSGMEAEPTQLSGPVARKRKRE</sequence>
<organism evidence="2 3">
    <name type="scientific">Exophiala dermatitidis</name>
    <name type="common">Black yeast-like fungus</name>
    <name type="synonym">Wangiella dermatitidis</name>
    <dbReference type="NCBI Taxonomy" id="5970"/>
    <lineage>
        <taxon>Eukaryota</taxon>
        <taxon>Fungi</taxon>
        <taxon>Dikarya</taxon>
        <taxon>Ascomycota</taxon>
        <taxon>Pezizomycotina</taxon>
        <taxon>Eurotiomycetes</taxon>
        <taxon>Chaetothyriomycetidae</taxon>
        <taxon>Chaetothyriales</taxon>
        <taxon>Herpotrichiellaceae</taxon>
        <taxon>Exophiala</taxon>
    </lineage>
</organism>
<dbReference type="EMBL" id="JAJGCB010000001">
    <property type="protein sequence ID" value="KAJ8995969.1"/>
    <property type="molecule type" value="Genomic_DNA"/>
</dbReference>
<reference evidence="2" key="1">
    <citation type="submission" date="2023-01" db="EMBL/GenBank/DDBJ databases">
        <title>Exophiala dermititidis isolated from Cystic Fibrosis Patient.</title>
        <authorList>
            <person name="Kurbessoian T."/>
            <person name="Crocker A."/>
            <person name="Murante D."/>
            <person name="Hogan D.A."/>
            <person name="Stajich J.E."/>
        </authorList>
    </citation>
    <scope>NUCLEOTIDE SEQUENCE</scope>
    <source>
        <strain evidence="2">Ex8</strain>
    </source>
</reference>
<evidence type="ECO:0000313" key="3">
    <source>
        <dbReference type="Proteomes" id="UP001161757"/>
    </source>
</evidence>
<gene>
    <name evidence="2" type="ORF">HRR80_000716</name>
</gene>
<dbReference type="AlphaFoldDB" id="A0AAN6IYJ8"/>
<protein>
    <recommendedName>
        <fullName evidence="4">Prolyl 4-hydroxylase alpha subunit Fe(2+) 2OG dioxygenase domain-containing protein</fullName>
    </recommendedName>
</protein>
<evidence type="ECO:0008006" key="4">
    <source>
        <dbReference type="Google" id="ProtNLM"/>
    </source>
</evidence>
<feature type="region of interest" description="Disordered" evidence="1">
    <location>
        <begin position="720"/>
        <end position="746"/>
    </location>
</feature>
<feature type="region of interest" description="Disordered" evidence="1">
    <location>
        <begin position="198"/>
        <end position="219"/>
    </location>
</feature>
<evidence type="ECO:0000313" key="2">
    <source>
        <dbReference type="EMBL" id="KAJ8995969.1"/>
    </source>
</evidence>